<name>A0ABT5GHK5_9MICO</name>
<dbReference type="Proteomes" id="UP001150259">
    <property type="component" value="Unassembled WGS sequence"/>
</dbReference>
<organism evidence="1 2">
    <name type="scientific">Intrasporangium calvum</name>
    <dbReference type="NCBI Taxonomy" id="53358"/>
    <lineage>
        <taxon>Bacteria</taxon>
        <taxon>Bacillati</taxon>
        <taxon>Actinomycetota</taxon>
        <taxon>Actinomycetes</taxon>
        <taxon>Micrococcales</taxon>
        <taxon>Intrasporangiaceae</taxon>
        <taxon>Intrasporangium</taxon>
    </lineage>
</organism>
<dbReference type="EMBL" id="JAPFQL010000031">
    <property type="protein sequence ID" value="MDC5697315.1"/>
    <property type="molecule type" value="Genomic_DNA"/>
</dbReference>
<proteinExistence type="predicted"/>
<gene>
    <name evidence="1" type="ORF">OO014_08605</name>
</gene>
<reference evidence="1 2" key="1">
    <citation type="submission" date="2022-11" db="EMBL/GenBank/DDBJ databases">
        <title>Anaerobic phenanthrene biodegradation by a DNRA strain PheN6.</title>
        <authorList>
            <person name="Zhang Z."/>
        </authorList>
    </citation>
    <scope>NUCLEOTIDE SEQUENCE [LARGE SCALE GENOMIC DNA]</scope>
    <source>
        <strain evidence="1 2">PheN6</strain>
    </source>
</reference>
<dbReference type="RefSeq" id="WP_272461893.1">
    <property type="nucleotide sequence ID" value="NZ_JAPFQL010000031.1"/>
</dbReference>
<keyword evidence="2" id="KW-1185">Reference proteome</keyword>
<protein>
    <submittedName>
        <fullName evidence="1">Phosphodiesterase</fullName>
    </submittedName>
</protein>
<sequence>MTTATVEAGAKAAGRALAGALGVVAAVTRTKPLHAAGRTYRARLRIDVPMPDSGVRLFSERGQHEGLVRLSRAMSLPSGWWDIGGLALRVDRAGPGCGPADVLFANTGTSRLGRHLLRLSREPLSEPMTTLLPVRAGTSSLLLLVRPIGETHGAVPRQYELSIGLDGGSWRPVGIIELGVEVQGASPRFDPLVRRLEGTAPPTWVSELREPAYRLARRLGRRTH</sequence>
<evidence type="ECO:0000313" key="2">
    <source>
        <dbReference type="Proteomes" id="UP001150259"/>
    </source>
</evidence>
<evidence type="ECO:0000313" key="1">
    <source>
        <dbReference type="EMBL" id="MDC5697315.1"/>
    </source>
</evidence>
<comment type="caution">
    <text evidence="1">The sequence shown here is derived from an EMBL/GenBank/DDBJ whole genome shotgun (WGS) entry which is preliminary data.</text>
</comment>
<accession>A0ABT5GHK5</accession>